<sequence length="352" mass="39463">MTIVHITGSLGGGGAEQMVLQLATNSKDADIPTIVIAVTDNNTLEPKFASNTIEYHFLNVTSYRNPSFKQGLQKLHNIIKESDDVVFHCHAYHSVLLGMVYSRFYKQTPIIFTLHSSTVESTIRRLTLFATKPFRKKDIIFTSNAKKWYLKNSAIIPNGVDFAGLYIDDSRTIDPDKSFSFLYLGRLSDEKNPLFMITAAKGLIQTGITKFVFDVVGDGNLKNQLLNAIKTEGLDKHFNILGFQNDIKSFLKTANCLILPSKWEGMPVAIIEASAAKLPIISTPVGSIPNFLNNTNAALSSLDTFQEAMVSCIQNYEEALRKSDILYNELKTKYDIKTVFKTHLELYQWVSK</sequence>
<dbReference type="AlphaFoldDB" id="A0A5C7BBR2"/>
<name>A0A5C7BBR2_9FLAO</name>
<keyword evidence="4" id="KW-1185">Reference proteome</keyword>
<evidence type="ECO:0000313" key="3">
    <source>
        <dbReference type="EMBL" id="TXE20245.1"/>
    </source>
</evidence>
<evidence type="ECO:0000259" key="1">
    <source>
        <dbReference type="Pfam" id="PF00534"/>
    </source>
</evidence>
<dbReference type="RefSeq" id="WP_028870981.1">
    <property type="nucleotide sequence ID" value="NZ_VOSB01000001.1"/>
</dbReference>
<dbReference type="PANTHER" id="PTHR12526:SF630">
    <property type="entry name" value="GLYCOSYLTRANSFERASE"/>
    <property type="match status" value="1"/>
</dbReference>
<dbReference type="Pfam" id="PF13439">
    <property type="entry name" value="Glyco_transf_4"/>
    <property type="match status" value="1"/>
</dbReference>
<dbReference type="Proteomes" id="UP000321938">
    <property type="component" value="Unassembled WGS sequence"/>
</dbReference>
<feature type="domain" description="Glycosyl transferase family 1" evidence="1">
    <location>
        <begin position="175"/>
        <end position="296"/>
    </location>
</feature>
<dbReference type="SUPFAM" id="SSF53756">
    <property type="entry name" value="UDP-Glycosyltransferase/glycogen phosphorylase"/>
    <property type="match status" value="1"/>
</dbReference>
<organism evidence="3 4">
    <name type="scientific">Psychroserpens burtonensis</name>
    <dbReference type="NCBI Taxonomy" id="49278"/>
    <lineage>
        <taxon>Bacteria</taxon>
        <taxon>Pseudomonadati</taxon>
        <taxon>Bacteroidota</taxon>
        <taxon>Flavobacteriia</taxon>
        <taxon>Flavobacteriales</taxon>
        <taxon>Flavobacteriaceae</taxon>
        <taxon>Psychroserpens</taxon>
    </lineage>
</organism>
<dbReference type="Pfam" id="PF00534">
    <property type="entry name" value="Glycos_transf_1"/>
    <property type="match status" value="1"/>
</dbReference>
<gene>
    <name evidence="3" type="ORF">ES692_00155</name>
</gene>
<evidence type="ECO:0000313" key="4">
    <source>
        <dbReference type="Proteomes" id="UP000321938"/>
    </source>
</evidence>
<dbReference type="EMBL" id="VOSB01000001">
    <property type="protein sequence ID" value="TXE20245.1"/>
    <property type="molecule type" value="Genomic_DNA"/>
</dbReference>
<evidence type="ECO:0000259" key="2">
    <source>
        <dbReference type="Pfam" id="PF13439"/>
    </source>
</evidence>
<keyword evidence="3" id="KW-0808">Transferase</keyword>
<reference evidence="3 4" key="1">
    <citation type="submission" date="2019-08" db="EMBL/GenBank/DDBJ databases">
        <title>Genome of Psychroserpens burtonensis ACAM 167.</title>
        <authorList>
            <person name="Bowman J.P."/>
        </authorList>
    </citation>
    <scope>NUCLEOTIDE SEQUENCE [LARGE SCALE GENOMIC DNA]</scope>
    <source>
        <strain evidence="3 4">ACAM 167</strain>
    </source>
</reference>
<protein>
    <submittedName>
        <fullName evidence="3">Glycosyltransferase</fullName>
    </submittedName>
</protein>
<comment type="caution">
    <text evidence="3">The sequence shown here is derived from an EMBL/GenBank/DDBJ whole genome shotgun (WGS) entry which is preliminary data.</text>
</comment>
<proteinExistence type="predicted"/>
<accession>A0A5C7BBR2</accession>
<dbReference type="Gene3D" id="3.40.50.2000">
    <property type="entry name" value="Glycogen Phosphorylase B"/>
    <property type="match status" value="2"/>
</dbReference>
<dbReference type="InterPro" id="IPR001296">
    <property type="entry name" value="Glyco_trans_1"/>
</dbReference>
<dbReference type="GO" id="GO:0016757">
    <property type="term" value="F:glycosyltransferase activity"/>
    <property type="evidence" value="ECO:0007669"/>
    <property type="project" value="InterPro"/>
</dbReference>
<feature type="domain" description="Glycosyltransferase subfamily 4-like N-terminal" evidence="2">
    <location>
        <begin position="13"/>
        <end position="161"/>
    </location>
</feature>
<dbReference type="InterPro" id="IPR028098">
    <property type="entry name" value="Glyco_trans_4-like_N"/>
</dbReference>
<dbReference type="STRING" id="1123037.GCA_000425305_00742"/>
<dbReference type="OrthoDB" id="798298at2"/>
<dbReference type="PANTHER" id="PTHR12526">
    <property type="entry name" value="GLYCOSYLTRANSFERASE"/>
    <property type="match status" value="1"/>
</dbReference>